<reference evidence="3" key="1">
    <citation type="submission" date="2021-01" db="EMBL/GenBank/DDBJ databases">
        <title>Genomic Encyclopedia of Type Strains, Phase IV (KMG-IV): sequencing the most valuable type-strain genomes for metagenomic binning, comparative biology and taxonomic classification.</title>
        <authorList>
            <person name="Goeker M."/>
        </authorList>
    </citation>
    <scope>NUCLEOTIDE SEQUENCE</scope>
    <source>
        <strain evidence="3">DSM 23230</strain>
    </source>
</reference>
<dbReference type="RefSeq" id="WP_204701950.1">
    <property type="nucleotide sequence ID" value="NZ_JAFBDQ010000010.1"/>
</dbReference>
<dbReference type="InterPro" id="IPR031571">
    <property type="entry name" value="RcpC_dom"/>
</dbReference>
<dbReference type="InterPro" id="IPR013974">
    <property type="entry name" value="SAF"/>
</dbReference>
<organism evidence="3 4">
    <name type="scientific">Halanaerobacter jeridensis</name>
    <dbReference type="NCBI Taxonomy" id="706427"/>
    <lineage>
        <taxon>Bacteria</taxon>
        <taxon>Bacillati</taxon>
        <taxon>Bacillota</taxon>
        <taxon>Clostridia</taxon>
        <taxon>Halanaerobiales</taxon>
        <taxon>Halobacteroidaceae</taxon>
        <taxon>Halanaerobacter</taxon>
    </lineage>
</organism>
<dbReference type="Proteomes" id="UP000774000">
    <property type="component" value="Unassembled WGS sequence"/>
</dbReference>
<keyword evidence="4" id="KW-1185">Reference proteome</keyword>
<dbReference type="InterPro" id="IPR017592">
    <property type="entry name" value="Pilus_assmbl_Flp-typ_CpaB"/>
</dbReference>
<feature type="compositionally biased region" description="Acidic residues" evidence="1">
    <location>
        <begin position="241"/>
        <end position="254"/>
    </location>
</feature>
<evidence type="ECO:0000256" key="1">
    <source>
        <dbReference type="SAM" id="MobiDB-lite"/>
    </source>
</evidence>
<dbReference type="AlphaFoldDB" id="A0A938XUM9"/>
<dbReference type="SMART" id="SM00858">
    <property type="entry name" value="SAF"/>
    <property type="match status" value="1"/>
</dbReference>
<evidence type="ECO:0000313" key="3">
    <source>
        <dbReference type="EMBL" id="MBM7557194.1"/>
    </source>
</evidence>
<name>A0A938XUM9_9FIRM</name>
<gene>
    <name evidence="3" type="ORF">JOC47_002049</name>
</gene>
<evidence type="ECO:0000313" key="4">
    <source>
        <dbReference type="Proteomes" id="UP000774000"/>
    </source>
</evidence>
<dbReference type="Gene3D" id="3.90.1210.10">
    <property type="entry name" value="Antifreeze-like/N-acetylneuraminic acid synthase C-terminal domain"/>
    <property type="match status" value="1"/>
</dbReference>
<dbReference type="Pfam" id="PF16976">
    <property type="entry name" value="RcpC"/>
    <property type="match status" value="1"/>
</dbReference>
<sequence>MKAKVVVAIAIILGLITSVLVYTMLGTPDLQEQEAKKVVAVVVAKENINPRQKITAEMLNEKEIPEKQAHFEAFKSVDKVKGRYASAKIVAGEQVLKSRLYSKEETNSMLALNLGPKKRAVTVAVNEVIGVAGFLMPGDYVDVVAVFSDADNAVAKAVLQNVKVLAVAQDMTTNQGMKPEVKKSVTLAVGLEEAERLALADREGEIRLALRSPKNQIKSGSTGFSLNKLLGRKEEATADNSDAEETETTEQESTEQDKKTVIKEKEEQTKKEEISKKVEIIRGTKKVYEDILIKEKEGQE</sequence>
<evidence type="ECO:0000259" key="2">
    <source>
        <dbReference type="SMART" id="SM00858"/>
    </source>
</evidence>
<proteinExistence type="predicted"/>
<dbReference type="CDD" id="cd11614">
    <property type="entry name" value="SAF_CpaB_FlgA_like"/>
    <property type="match status" value="1"/>
</dbReference>
<accession>A0A938XUM9</accession>
<dbReference type="NCBIfam" id="TIGR03177">
    <property type="entry name" value="pilus_cpaB"/>
    <property type="match status" value="1"/>
</dbReference>
<dbReference type="EMBL" id="JAFBDQ010000010">
    <property type="protein sequence ID" value="MBM7557194.1"/>
    <property type="molecule type" value="Genomic_DNA"/>
</dbReference>
<feature type="domain" description="SAF" evidence="2">
    <location>
        <begin position="39"/>
        <end position="101"/>
    </location>
</feature>
<feature type="compositionally biased region" description="Basic and acidic residues" evidence="1">
    <location>
        <begin position="255"/>
        <end position="275"/>
    </location>
</feature>
<dbReference type="Pfam" id="PF08666">
    <property type="entry name" value="SAF"/>
    <property type="match status" value="1"/>
</dbReference>
<protein>
    <submittedName>
        <fullName evidence="3">Pilus assembly protein CpaB</fullName>
    </submittedName>
</protein>
<comment type="caution">
    <text evidence="3">The sequence shown here is derived from an EMBL/GenBank/DDBJ whole genome shotgun (WGS) entry which is preliminary data.</text>
</comment>
<feature type="region of interest" description="Disordered" evidence="1">
    <location>
        <begin position="228"/>
        <end position="275"/>
    </location>
</feature>